<evidence type="ECO:0000256" key="4">
    <source>
        <dbReference type="SAM" id="SignalP"/>
    </source>
</evidence>
<organism evidence="5 6">
    <name type="scientific">Terrilactibacillus tamarindi</name>
    <dbReference type="NCBI Taxonomy" id="2599694"/>
    <lineage>
        <taxon>Bacteria</taxon>
        <taxon>Bacillati</taxon>
        <taxon>Bacillota</taxon>
        <taxon>Bacilli</taxon>
        <taxon>Bacillales</taxon>
        <taxon>Bacillaceae</taxon>
        <taxon>Terrilactibacillus</taxon>
    </lineage>
</organism>
<gene>
    <name evidence="5" type="ORF">GMB86_12570</name>
</gene>
<dbReference type="EMBL" id="WNHB01000021">
    <property type="protein sequence ID" value="MTT32839.1"/>
    <property type="molecule type" value="Genomic_DNA"/>
</dbReference>
<reference evidence="5 6" key="1">
    <citation type="submission" date="2019-11" db="EMBL/GenBank/DDBJ databases">
        <title>Terrilactibacillus tamarindus sp. nov. BCM23-1 isolated from bark of Tamarindus indica.</title>
        <authorList>
            <person name="Kingkaew E."/>
            <person name="Tanasupawat S."/>
        </authorList>
    </citation>
    <scope>NUCLEOTIDE SEQUENCE [LARGE SCALE GENOMIC DNA]</scope>
    <source>
        <strain evidence="5 6">BCM23-1</strain>
    </source>
</reference>
<dbReference type="GO" id="GO:0042956">
    <property type="term" value="P:maltodextrin transmembrane transport"/>
    <property type="evidence" value="ECO:0007669"/>
    <property type="project" value="TreeGrafter"/>
</dbReference>
<comment type="caution">
    <text evidence="5">The sequence shown here is derived from an EMBL/GenBank/DDBJ whole genome shotgun (WGS) entry which is preliminary data.</text>
</comment>
<evidence type="ECO:0000313" key="5">
    <source>
        <dbReference type="EMBL" id="MTT32839.1"/>
    </source>
</evidence>
<dbReference type="SUPFAM" id="SSF53850">
    <property type="entry name" value="Periplasmic binding protein-like II"/>
    <property type="match status" value="1"/>
</dbReference>
<feature type="chain" id="PRO_5026844503" evidence="4">
    <location>
        <begin position="27"/>
        <end position="428"/>
    </location>
</feature>
<name>A0A6N8CRH3_9BACI</name>
<protein>
    <submittedName>
        <fullName evidence="5">Extracellular solute-binding protein</fullName>
    </submittedName>
</protein>
<dbReference type="OrthoDB" id="9808332at2"/>
<dbReference type="PANTHER" id="PTHR30061:SF50">
    <property type="entry name" value="MALTOSE_MALTODEXTRIN-BINDING PERIPLASMIC PROTEIN"/>
    <property type="match status" value="1"/>
</dbReference>
<dbReference type="RefSeq" id="WP_155220443.1">
    <property type="nucleotide sequence ID" value="NZ_WNHB01000021.1"/>
</dbReference>
<keyword evidence="2" id="KW-0813">Transport</keyword>
<dbReference type="PANTHER" id="PTHR30061">
    <property type="entry name" value="MALTOSE-BINDING PERIPLASMIC PROTEIN"/>
    <property type="match status" value="1"/>
</dbReference>
<dbReference type="Gene3D" id="3.40.190.10">
    <property type="entry name" value="Periplasmic binding protein-like II"/>
    <property type="match status" value="2"/>
</dbReference>
<feature type="signal peptide" evidence="4">
    <location>
        <begin position="1"/>
        <end position="26"/>
    </location>
</feature>
<dbReference type="InterPro" id="IPR006059">
    <property type="entry name" value="SBP"/>
</dbReference>
<evidence type="ECO:0000256" key="1">
    <source>
        <dbReference type="ARBA" id="ARBA00008520"/>
    </source>
</evidence>
<dbReference type="CDD" id="cd14750">
    <property type="entry name" value="PBP2_TMBP"/>
    <property type="match status" value="1"/>
</dbReference>
<accession>A0A6N8CRH3</accession>
<dbReference type="GO" id="GO:1901982">
    <property type="term" value="F:maltose binding"/>
    <property type="evidence" value="ECO:0007669"/>
    <property type="project" value="TreeGrafter"/>
</dbReference>
<dbReference type="PROSITE" id="PS51257">
    <property type="entry name" value="PROKAR_LIPOPROTEIN"/>
    <property type="match status" value="1"/>
</dbReference>
<evidence type="ECO:0000256" key="2">
    <source>
        <dbReference type="ARBA" id="ARBA00022448"/>
    </source>
</evidence>
<dbReference type="Pfam" id="PF01547">
    <property type="entry name" value="SBP_bac_1"/>
    <property type="match status" value="1"/>
</dbReference>
<sequence length="428" mass="47560">MRRKKQSLLVLLLTFVLILTGCGAGGQDSDQKSTSKKVKIVYSQGKNNSKYVPDLIRAFEKKHPSIDVEFRVLPSSSTSQHDAYVTALNAKSSEYDVISMDVVWPAEFAQAGYVLPLDRFIQKDRIDMGDYNKGAVLASNFNGKQWAMPRFGDAGVLFYRKDIIPQNEVPKTWDQLQKVAEKYKDKNGLQYGYLMQAKQYEGLVCNAVEFIASYGGEFINRKGEVVINSPEAIKGLQKMVDIAHSKIVPGNVNTFTEVESHTAFVENESPFIRDWAYLYALSNDKSQSKIVGKVGVAPLPAGDKGSVSALGGWQLGISKFSKHPKEAWEFVKFMTGKEGQKMTAIKMGNVPTLTSLFQDKDVLKANPFFADKGFQAGYAAAVPRPVAPNYQEISDIIQIEISKAISKEITPKQAVEEMEKQIKAKLVK</sequence>
<keyword evidence="6" id="KW-1185">Reference proteome</keyword>
<dbReference type="GO" id="GO:0055052">
    <property type="term" value="C:ATP-binding cassette (ABC) transporter complex, substrate-binding subunit-containing"/>
    <property type="evidence" value="ECO:0007669"/>
    <property type="project" value="TreeGrafter"/>
</dbReference>
<proteinExistence type="inferred from homology"/>
<comment type="similarity">
    <text evidence="1">Belongs to the bacterial solute-binding protein 1 family.</text>
</comment>
<evidence type="ECO:0000256" key="3">
    <source>
        <dbReference type="ARBA" id="ARBA00022729"/>
    </source>
</evidence>
<dbReference type="GO" id="GO:0015768">
    <property type="term" value="P:maltose transport"/>
    <property type="evidence" value="ECO:0007669"/>
    <property type="project" value="TreeGrafter"/>
</dbReference>
<evidence type="ECO:0000313" key="6">
    <source>
        <dbReference type="Proteomes" id="UP000440978"/>
    </source>
</evidence>
<dbReference type="Proteomes" id="UP000440978">
    <property type="component" value="Unassembled WGS sequence"/>
</dbReference>
<keyword evidence="3 4" id="KW-0732">Signal</keyword>
<dbReference type="AlphaFoldDB" id="A0A6N8CRH3"/>